<organism evidence="9 10">
    <name type="scientific">Gimibacter soli</name>
    <dbReference type="NCBI Taxonomy" id="3024400"/>
    <lineage>
        <taxon>Bacteria</taxon>
        <taxon>Pseudomonadati</taxon>
        <taxon>Pseudomonadota</taxon>
        <taxon>Alphaproteobacteria</taxon>
        <taxon>Kordiimonadales</taxon>
        <taxon>Temperatibacteraceae</taxon>
        <taxon>Gimibacter</taxon>
    </lineage>
</organism>
<evidence type="ECO:0000256" key="3">
    <source>
        <dbReference type="ARBA" id="ARBA00022763"/>
    </source>
</evidence>
<sequence>MDWQDSGIILSLARHGEHDAVLEVLTADHGRHRGFVKAGMSRRQKGHLQPGSRVEVSWYSRLEEGLGRFTAEPVHNPLGVLMGDGARLAALSAMVAVVAATLPEREPHGRVYEGLVALLDLLEDDASALVHWGEGLVRLELGVLADLGYGLDLSECAATGDNDNLTYVSPKSGRAVSASAGAPYAERLLVLPPFLIDTAAGRPSLREVANGLALTGFFLGRNVWDVQGQGQPPARERFTATLSAEISRG</sequence>
<reference evidence="9" key="1">
    <citation type="submission" date="2023-01" db="EMBL/GenBank/DDBJ databases">
        <title>The genome sequence of Kordiimonadaceae bacterium 6D33.</title>
        <authorList>
            <person name="Liu Y."/>
        </authorList>
    </citation>
    <scope>NUCLEOTIDE SEQUENCE</scope>
    <source>
        <strain evidence="9">6D33</strain>
    </source>
</reference>
<dbReference type="InterPro" id="IPR012340">
    <property type="entry name" value="NA-bd_OB-fold"/>
</dbReference>
<dbReference type="HAMAP" id="MF_00201">
    <property type="entry name" value="RecO"/>
    <property type="match status" value="1"/>
</dbReference>
<keyword evidence="4 7" id="KW-0233">DNA recombination</keyword>
<comment type="function">
    <text evidence="7">Involved in DNA repair and RecF pathway recombination.</text>
</comment>
<dbReference type="InterPro" id="IPR037278">
    <property type="entry name" value="ARFGAP/RecO"/>
</dbReference>
<keyword evidence="10" id="KW-1185">Reference proteome</keyword>
<comment type="similarity">
    <text evidence="1 7">Belongs to the RecO family.</text>
</comment>
<accession>A0AAE9XT02</accession>
<dbReference type="Gene3D" id="1.20.1440.120">
    <property type="entry name" value="Recombination protein O, C-terminal domain"/>
    <property type="match status" value="1"/>
</dbReference>
<proteinExistence type="inferred from homology"/>
<dbReference type="Pfam" id="PF11967">
    <property type="entry name" value="RecO_N"/>
    <property type="match status" value="1"/>
</dbReference>
<evidence type="ECO:0000313" key="9">
    <source>
        <dbReference type="EMBL" id="WCL55744.1"/>
    </source>
</evidence>
<dbReference type="InterPro" id="IPR042242">
    <property type="entry name" value="RecO_C"/>
</dbReference>
<dbReference type="Pfam" id="PF02565">
    <property type="entry name" value="RecO_C"/>
    <property type="match status" value="1"/>
</dbReference>
<dbReference type="EMBL" id="CP116805">
    <property type="protein sequence ID" value="WCL55744.1"/>
    <property type="molecule type" value="Genomic_DNA"/>
</dbReference>
<evidence type="ECO:0000256" key="1">
    <source>
        <dbReference type="ARBA" id="ARBA00007452"/>
    </source>
</evidence>
<dbReference type="SUPFAM" id="SSF57863">
    <property type="entry name" value="ArfGap/RecO-like zinc finger"/>
    <property type="match status" value="1"/>
</dbReference>
<evidence type="ECO:0000256" key="6">
    <source>
        <dbReference type="ARBA" id="ARBA00033409"/>
    </source>
</evidence>
<dbReference type="SUPFAM" id="SSF50249">
    <property type="entry name" value="Nucleic acid-binding proteins"/>
    <property type="match status" value="1"/>
</dbReference>
<evidence type="ECO:0000259" key="8">
    <source>
        <dbReference type="Pfam" id="PF11967"/>
    </source>
</evidence>
<dbReference type="Proteomes" id="UP001217500">
    <property type="component" value="Chromosome"/>
</dbReference>
<feature type="domain" description="DNA replication/recombination mediator RecO N-terminal" evidence="8">
    <location>
        <begin position="1"/>
        <end position="75"/>
    </location>
</feature>
<gene>
    <name evidence="7 9" type="primary">recO</name>
    <name evidence="9" type="ORF">PH603_08245</name>
</gene>
<name>A0AAE9XT02_9PROT</name>
<dbReference type="Gene3D" id="2.40.50.140">
    <property type="entry name" value="Nucleic acid-binding proteins"/>
    <property type="match status" value="1"/>
</dbReference>
<keyword evidence="3 7" id="KW-0227">DNA damage</keyword>
<evidence type="ECO:0000256" key="2">
    <source>
        <dbReference type="ARBA" id="ARBA00021310"/>
    </source>
</evidence>
<dbReference type="NCBIfam" id="TIGR00613">
    <property type="entry name" value="reco"/>
    <property type="match status" value="1"/>
</dbReference>
<dbReference type="GO" id="GO:0006310">
    <property type="term" value="P:DNA recombination"/>
    <property type="evidence" value="ECO:0007669"/>
    <property type="project" value="UniProtKB-UniRule"/>
</dbReference>
<dbReference type="InterPro" id="IPR003717">
    <property type="entry name" value="RecO"/>
</dbReference>
<dbReference type="KEGG" id="gso:PH603_08245"/>
<dbReference type="PANTHER" id="PTHR33991">
    <property type="entry name" value="DNA REPAIR PROTEIN RECO"/>
    <property type="match status" value="1"/>
</dbReference>
<dbReference type="PANTHER" id="PTHR33991:SF1">
    <property type="entry name" value="DNA REPAIR PROTEIN RECO"/>
    <property type="match status" value="1"/>
</dbReference>
<dbReference type="InterPro" id="IPR022572">
    <property type="entry name" value="DNA_rep/recomb_RecO_N"/>
</dbReference>
<dbReference type="GO" id="GO:0043590">
    <property type="term" value="C:bacterial nucleoid"/>
    <property type="evidence" value="ECO:0007669"/>
    <property type="project" value="TreeGrafter"/>
</dbReference>
<evidence type="ECO:0000256" key="5">
    <source>
        <dbReference type="ARBA" id="ARBA00023204"/>
    </source>
</evidence>
<evidence type="ECO:0000256" key="4">
    <source>
        <dbReference type="ARBA" id="ARBA00023172"/>
    </source>
</evidence>
<dbReference type="GO" id="GO:0006302">
    <property type="term" value="P:double-strand break repair"/>
    <property type="evidence" value="ECO:0007669"/>
    <property type="project" value="TreeGrafter"/>
</dbReference>
<dbReference type="AlphaFoldDB" id="A0AAE9XT02"/>
<keyword evidence="5 7" id="KW-0234">DNA repair</keyword>
<dbReference type="RefSeq" id="WP_289505601.1">
    <property type="nucleotide sequence ID" value="NZ_CP116805.1"/>
</dbReference>
<protein>
    <recommendedName>
        <fullName evidence="2 7">DNA repair protein RecO</fullName>
    </recommendedName>
    <alternativeName>
        <fullName evidence="6 7">Recombination protein O</fullName>
    </alternativeName>
</protein>
<evidence type="ECO:0000256" key="7">
    <source>
        <dbReference type="HAMAP-Rule" id="MF_00201"/>
    </source>
</evidence>
<evidence type="ECO:0000313" key="10">
    <source>
        <dbReference type="Proteomes" id="UP001217500"/>
    </source>
</evidence>